<dbReference type="InterPro" id="IPR007110">
    <property type="entry name" value="Ig-like_dom"/>
</dbReference>
<dbReference type="InterPro" id="IPR050380">
    <property type="entry name" value="Immune_Resp_Modulators"/>
</dbReference>
<dbReference type="SMART" id="SM00407">
    <property type="entry name" value="IGc1"/>
    <property type="match status" value="1"/>
</dbReference>
<evidence type="ECO:0000256" key="1">
    <source>
        <dbReference type="ARBA" id="ARBA00023319"/>
    </source>
</evidence>
<evidence type="ECO:0000313" key="4">
    <source>
        <dbReference type="Proteomes" id="UP000228934"/>
    </source>
</evidence>
<dbReference type="InterPro" id="IPR003597">
    <property type="entry name" value="Ig_C1-set"/>
</dbReference>
<evidence type="ECO:0000313" key="3">
    <source>
        <dbReference type="EMBL" id="PIO25026.1"/>
    </source>
</evidence>
<dbReference type="CDD" id="cd00098">
    <property type="entry name" value="IgC1"/>
    <property type="match status" value="1"/>
</dbReference>
<dbReference type="PANTHER" id="PTHR23411">
    <property type="entry name" value="TAPASIN"/>
    <property type="match status" value="1"/>
</dbReference>
<organism evidence="3 4">
    <name type="scientific">Aquarana catesbeiana</name>
    <name type="common">American bullfrog</name>
    <name type="synonym">Rana catesbeiana</name>
    <dbReference type="NCBI Taxonomy" id="8400"/>
    <lineage>
        <taxon>Eukaryota</taxon>
        <taxon>Metazoa</taxon>
        <taxon>Chordata</taxon>
        <taxon>Craniata</taxon>
        <taxon>Vertebrata</taxon>
        <taxon>Euteleostomi</taxon>
        <taxon>Amphibia</taxon>
        <taxon>Batrachia</taxon>
        <taxon>Anura</taxon>
        <taxon>Neobatrachia</taxon>
        <taxon>Ranoidea</taxon>
        <taxon>Ranidae</taxon>
        <taxon>Aquarana</taxon>
    </lineage>
</organism>
<dbReference type="Proteomes" id="UP000228934">
    <property type="component" value="Unassembled WGS sequence"/>
</dbReference>
<feature type="non-terminal residue" evidence="3">
    <location>
        <position position="231"/>
    </location>
</feature>
<feature type="domain" description="Ig-like" evidence="2">
    <location>
        <begin position="103"/>
        <end position="211"/>
    </location>
</feature>
<dbReference type="Pfam" id="PF07654">
    <property type="entry name" value="C1-set"/>
    <property type="match status" value="1"/>
</dbReference>
<dbReference type="InterPro" id="IPR036179">
    <property type="entry name" value="Ig-like_dom_sf"/>
</dbReference>
<name>A0A2G9RAX3_AQUCT</name>
<accession>A0A2G9RAX3</accession>
<dbReference type="AlphaFoldDB" id="A0A2G9RAX3"/>
<dbReference type="FunFam" id="2.60.40.10:FF:001774">
    <property type="entry name" value="Uncharacterized LOC100216153"/>
    <property type="match status" value="1"/>
</dbReference>
<dbReference type="EMBL" id="KV954724">
    <property type="protein sequence ID" value="PIO25026.1"/>
    <property type="molecule type" value="Genomic_DNA"/>
</dbReference>
<feature type="non-terminal residue" evidence="3">
    <location>
        <position position="1"/>
    </location>
</feature>
<dbReference type="InterPro" id="IPR013783">
    <property type="entry name" value="Ig-like_fold"/>
</dbReference>
<keyword evidence="1" id="KW-0393">Immunoglobulin domain</keyword>
<dbReference type="PROSITE" id="PS50835">
    <property type="entry name" value="IG_LIKE"/>
    <property type="match status" value="1"/>
</dbReference>
<protein>
    <recommendedName>
        <fullName evidence="2">Ig-like domain-containing protein</fullName>
    </recommendedName>
</protein>
<reference evidence="4" key="1">
    <citation type="journal article" date="2017" name="Nat. Commun.">
        <title>The North American bullfrog draft genome provides insight into hormonal regulation of long noncoding RNA.</title>
        <authorList>
            <person name="Hammond S.A."/>
            <person name="Warren R.L."/>
            <person name="Vandervalk B.P."/>
            <person name="Kucuk E."/>
            <person name="Khan H."/>
            <person name="Gibb E.A."/>
            <person name="Pandoh P."/>
            <person name="Kirk H."/>
            <person name="Zhao Y."/>
            <person name="Jones M."/>
            <person name="Mungall A.J."/>
            <person name="Coope R."/>
            <person name="Pleasance S."/>
            <person name="Moore R.A."/>
            <person name="Holt R.A."/>
            <person name="Round J.M."/>
            <person name="Ohora S."/>
            <person name="Walle B.V."/>
            <person name="Veldhoen N."/>
            <person name="Helbing C.C."/>
            <person name="Birol I."/>
        </authorList>
    </citation>
    <scope>NUCLEOTIDE SEQUENCE [LARGE SCALE GENOMIC DNA]</scope>
</reference>
<gene>
    <name evidence="3" type="ORF">AB205_0173620</name>
</gene>
<proteinExistence type="predicted"/>
<dbReference type="SUPFAM" id="SSF48726">
    <property type="entry name" value="Immunoglobulin"/>
    <property type="match status" value="1"/>
</dbReference>
<keyword evidence="4" id="KW-1185">Reference proteome</keyword>
<sequence>KPTVSGPIKLSLTDSEEVLCSLDIEKFYPRNIQIKWNNKETSERGKISQNNDRTYTINSEYKLPGSFFNLPDSVVRVSWKHDSMEDWESREMSVLDKDFPWKPEVWDIPVPNLFYGNTATLKCKVSNVFPRVLSVKWLKKEKDSEHLFPLSQNDGYNISELTPQKQKDNTFTYKACLKFKPSIADEGEEFICRVEHPSLKEPVEKSTGPLTIEGASKQKCVTVLYMKVDYG</sequence>
<dbReference type="PROSITE" id="PS00290">
    <property type="entry name" value="IG_MHC"/>
    <property type="match status" value="1"/>
</dbReference>
<evidence type="ECO:0000259" key="2">
    <source>
        <dbReference type="PROSITE" id="PS50835"/>
    </source>
</evidence>
<dbReference type="OrthoDB" id="10043043at2759"/>
<dbReference type="Gene3D" id="2.60.40.10">
    <property type="entry name" value="Immunoglobulins"/>
    <property type="match status" value="2"/>
</dbReference>
<dbReference type="InterPro" id="IPR003006">
    <property type="entry name" value="Ig/MHC_CS"/>
</dbReference>